<feature type="compositionally biased region" description="Low complexity" evidence="1">
    <location>
        <begin position="1379"/>
        <end position="1411"/>
    </location>
</feature>
<feature type="region of interest" description="Disordered" evidence="1">
    <location>
        <begin position="600"/>
        <end position="685"/>
    </location>
</feature>
<feature type="region of interest" description="Disordered" evidence="1">
    <location>
        <begin position="1157"/>
        <end position="1244"/>
    </location>
</feature>
<feature type="compositionally biased region" description="Low complexity" evidence="1">
    <location>
        <begin position="1197"/>
        <end position="1210"/>
    </location>
</feature>
<feature type="region of interest" description="Disordered" evidence="1">
    <location>
        <begin position="1"/>
        <end position="36"/>
    </location>
</feature>
<keyword evidence="3" id="KW-1185">Reference proteome</keyword>
<feature type="compositionally biased region" description="Acidic residues" evidence="1">
    <location>
        <begin position="161"/>
        <end position="180"/>
    </location>
</feature>
<feature type="region of interest" description="Disordered" evidence="1">
    <location>
        <begin position="56"/>
        <end position="278"/>
    </location>
</feature>
<feature type="compositionally biased region" description="Basic residues" evidence="1">
    <location>
        <begin position="1472"/>
        <end position="1483"/>
    </location>
</feature>
<feature type="compositionally biased region" description="Acidic residues" evidence="1">
    <location>
        <begin position="913"/>
        <end position="936"/>
    </location>
</feature>
<feature type="compositionally biased region" description="Acidic residues" evidence="1">
    <location>
        <begin position="1496"/>
        <end position="1507"/>
    </location>
</feature>
<feature type="compositionally biased region" description="Basic and acidic residues" evidence="1">
    <location>
        <begin position="1455"/>
        <end position="1467"/>
    </location>
</feature>
<evidence type="ECO:0000313" key="2">
    <source>
        <dbReference type="EMBL" id="TBU59622.1"/>
    </source>
</evidence>
<feature type="compositionally biased region" description="Low complexity" evidence="1">
    <location>
        <begin position="1226"/>
        <end position="1242"/>
    </location>
</feature>
<feature type="compositionally biased region" description="Basic and acidic residues" evidence="1">
    <location>
        <begin position="608"/>
        <end position="617"/>
    </location>
</feature>
<feature type="compositionally biased region" description="Acidic residues" evidence="1">
    <location>
        <begin position="521"/>
        <end position="538"/>
    </location>
</feature>
<feature type="region of interest" description="Disordered" evidence="1">
    <location>
        <begin position="397"/>
        <end position="501"/>
    </location>
</feature>
<feature type="region of interest" description="Disordered" evidence="1">
    <location>
        <begin position="795"/>
        <end position="1121"/>
    </location>
</feature>
<feature type="compositionally biased region" description="Basic and acidic residues" evidence="1">
    <location>
        <begin position="990"/>
        <end position="1004"/>
    </location>
</feature>
<feature type="region of interest" description="Disordered" evidence="1">
    <location>
        <begin position="296"/>
        <end position="368"/>
    </location>
</feature>
<name>A0A4Q9PXY7_9APHY</name>
<proteinExistence type="predicted"/>
<feature type="compositionally biased region" description="Acidic residues" evidence="1">
    <location>
        <begin position="189"/>
        <end position="231"/>
    </location>
</feature>
<gene>
    <name evidence="2" type="ORF">BD310DRAFT_976494</name>
</gene>
<dbReference type="EMBL" id="ML145112">
    <property type="protein sequence ID" value="TBU59622.1"/>
    <property type="molecule type" value="Genomic_DNA"/>
</dbReference>
<feature type="compositionally biased region" description="Basic and acidic residues" evidence="1">
    <location>
        <begin position="1105"/>
        <end position="1114"/>
    </location>
</feature>
<accession>A0A4Q9PXY7</accession>
<feature type="region of interest" description="Disordered" evidence="1">
    <location>
        <begin position="697"/>
        <end position="769"/>
    </location>
</feature>
<feature type="compositionally biased region" description="Acidic residues" evidence="1">
    <location>
        <begin position="296"/>
        <end position="315"/>
    </location>
</feature>
<feature type="compositionally biased region" description="Polar residues" evidence="1">
    <location>
        <begin position="1187"/>
        <end position="1196"/>
    </location>
</feature>
<feature type="compositionally biased region" description="Low complexity" evidence="1">
    <location>
        <begin position="836"/>
        <end position="847"/>
    </location>
</feature>
<sequence>MATPFSTPRYPGAPNPTPRSTGKPLRPPIHNPYDKFTQPQFDAWINDITGALKRALGRDDGQPVPLHAADRTAAEDDAEGVDDSFAEVRARRLAKGKQRARDEDLVDNGAPEEHYGDESGWGETYSGQDYSSEDEEGEEESEEDEEEEAPDKPDAEVIELLSDDEDASGEERDGEEEDGETVAGPAPAYDEEEDEGGFDEGIVEDEVAADVDEIVEEEEDAAEEDLEDEEDAYKAQCDEDEDDAHENIHSSPAHEVTEVLDSDEEEAESEPFAQGPVMPARFLRKPDVLTGVHVELDEDQLGEAAEEEQNEEEAEPLPPRTAEREEIDIQDPWQGPSIYAEDFYSNGDMPSDAIEHGGNPHLLPTEEEPNELVADIALTPEIRDPWEGPRTYAEDLYAGGDVLPNPADGVTPSHLTPRDDGEVYIPGISSVRPSAPRSPGQQQDVVDLDAEQCAPSPQVALVTERVQDETEPESTAQDAQEPVDETPRSPSPPSLNKHVNWNWPPAFPGRVASGAGHLTEVDDGIVEISDDEDEDDMAPPDASQAEPNVREAISAEQIPFGSASDGPGSPSMPFSLGFEELYDMDAGAASYSAFEPVASAADFGDLPPSREERHEGDTLGEEAPPGSLNSTTGVTGTEEHVLASEERPASAPGQPFVEEVEDMEGSLPKRSATEELDVVSLPGDDIDVSTRDYLIEEVSTEGRRTEEPEAAVDAADDAAAAAPTLSLNTEGATVGGEYPAPVSADPTVPDPTSVSHTPASPVDSIASSSYDKELVDSKPVYAALLPVIRKGTSAHSASGLFTPMTDGPSGSVTPEHLESGLPHAEAQIAEEHAEAPAEPDVVPSVVEGPETPADEEPSVPGLEGSAAQESVSQGMCTDEGDDSSALIFEPQEAVTAAPAHEDRRTSPAFDAGADADADADAEGELDLEYDPSEGAEESSVAVAEEIIPAAPKTEEDDPFVVKEDAEVPLAEDAERDDKASLPTSVYNENAVKEAAVRQAAEKGAPDASNTTEADQRDEGRPLKRKRKSPPAGPVRITRSKTSVSGLGRSQLVALEISPKSRKGKGKGKQRASRETDDEEDAASVAQSLISEEGSVASSIAAQNLLHEDGSRESSRASSVVSNGLSMYSEASPTVGRTLPNNGNRLVSLPFIHDNGVLRHNHGGRAPVPVLPPPPPKRQLSLPPAPSSRDSVASSRNGVASSRDSVASSREGSAKPSPPATQPPISRPSFTPSTSTHSPATRSNCRYHTISLPREEDDERHVFFAVPGCSLSNAELMEEENIRDHGLTRTDELPSKITPIEDLKISPELMATLRQLTGVDLFREQEVIYLPRPGDNIVPKKRRLRTKLIQRESISARTLPSKELYSAKQTTHKAPLSQMSASTSGGSASVAAKLSERGSASTSGGSFSGSDLSDLEEEDERPTKRSKASPPDPDPDAGEVAQPGVEGSELMANGESSKEPHENGKADDSASVTRRRRQSRRARKLKVDALAFKPEEGQSDGSDEEEGADTLKKRRRVKKRGVKRTRTEENGETQVDGAVPERPKRRRRGEQAAMEAEAPQS</sequence>
<feature type="compositionally biased region" description="Pro residues" evidence="1">
    <location>
        <begin position="1215"/>
        <end position="1225"/>
    </location>
</feature>
<feature type="compositionally biased region" description="Acidic residues" evidence="1">
    <location>
        <begin position="131"/>
        <end position="149"/>
    </location>
</feature>
<feature type="compositionally biased region" description="Basic and acidic residues" evidence="1">
    <location>
        <begin position="697"/>
        <end position="707"/>
    </location>
</feature>
<feature type="compositionally biased region" description="Acidic residues" evidence="1">
    <location>
        <begin position="75"/>
        <end position="85"/>
    </location>
</feature>
<feature type="compositionally biased region" description="Basic residues" evidence="1">
    <location>
        <begin position="1511"/>
        <end position="1523"/>
    </location>
</feature>
<feature type="region of interest" description="Disordered" evidence="1">
    <location>
        <begin position="513"/>
        <end position="576"/>
    </location>
</feature>
<feature type="compositionally biased region" description="Polar residues" evidence="1">
    <location>
        <begin position="1084"/>
        <end position="1101"/>
    </location>
</feature>
<feature type="region of interest" description="Disordered" evidence="1">
    <location>
        <begin position="1359"/>
        <end position="1560"/>
    </location>
</feature>
<reference evidence="2 3" key="1">
    <citation type="submission" date="2019-01" db="EMBL/GenBank/DDBJ databases">
        <title>Draft genome sequences of three monokaryotic isolates of the white-rot basidiomycete fungus Dichomitus squalens.</title>
        <authorList>
            <consortium name="DOE Joint Genome Institute"/>
            <person name="Lopez S.C."/>
            <person name="Andreopoulos B."/>
            <person name="Pangilinan J."/>
            <person name="Lipzen A."/>
            <person name="Riley R."/>
            <person name="Ahrendt S."/>
            <person name="Ng V."/>
            <person name="Barry K."/>
            <person name="Daum C."/>
            <person name="Grigoriev I.V."/>
            <person name="Hilden K.S."/>
            <person name="Makela M.R."/>
            <person name="de Vries R.P."/>
        </authorList>
    </citation>
    <scope>NUCLEOTIDE SEQUENCE [LARGE SCALE GENOMIC DNA]</scope>
    <source>
        <strain evidence="2 3">CBS 464.89</strain>
    </source>
</reference>
<protein>
    <submittedName>
        <fullName evidence="2">Uncharacterized protein</fullName>
    </submittedName>
</protein>
<evidence type="ECO:0000256" key="1">
    <source>
        <dbReference type="SAM" id="MobiDB-lite"/>
    </source>
</evidence>
<feature type="compositionally biased region" description="Basic and acidic residues" evidence="1">
    <location>
        <begin position="637"/>
        <end position="648"/>
    </location>
</feature>
<dbReference type="Proteomes" id="UP000292082">
    <property type="component" value="Unassembled WGS sequence"/>
</dbReference>
<evidence type="ECO:0000313" key="3">
    <source>
        <dbReference type="Proteomes" id="UP000292082"/>
    </source>
</evidence>
<feature type="compositionally biased region" description="Basic residues" evidence="1">
    <location>
        <begin position="1059"/>
        <end position="1070"/>
    </location>
</feature>
<organism evidence="2 3">
    <name type="scientific">Dichomitus squalens</name>
    <dbReference type="NCBI Taxonomy" id="114155"/>
    <lineage>
        <taxon>Eukaryota</taxon>
        <taxon>Fungi</taxon>
        <taxon>Dikarya</taxon>
        <taxon>Basidiomycota</taxon>
        <taxon>Agaricomycotina</taxon>
        <taxon>Agaricomycetes</taxon>
        <taxon>Polyporales</taxon>
        <taxon>Polyporaceae</taxon>
        <taxon>Dichomitus</taxon>
    </lineage>
</organism>
<feature type="compositionally biased region" description="Acidic residues" evidence="1">
    <location>
        <begin position="258"/>
        <end position="269"/>
    </location>
</feature>